<dbReference type="Gene3D" id="1.40.20.10">
    <property type="entry name" value="CHAD domain"/>
    <property type="match status" value="1"/>
</dbReference>
<dbReference type="Proteomes" id="UP000214746">
    <property type="component" value="Unassembled WGS sequence"/>
</dbReference>
<organism evidence="2 3">
    <name type="scientific">Paenibacillus xerothermodurans</name>
    <dbReference type="NCBI Taxonomy" id="1977292"/>
    <lineage>
        <taxon>Bacteria</taxon>
        <taxon>Bacillati</taxon>
        <taxon>Bacillota</taxon>
        <taxon>Bacilli</taxon>
        <taxon>Bacillales</taxon>
        <taxon>Paenibacillaceae</taxon>
        <taxon>Paenibacillus</taxon>
    </lineage>
</organism>
<dbReference type="InterPro" id="IPR007899">
    <property type="entry name" value="CHAD_dom"/>
</dbReference>
<keyword evidence="3" id="KW-1185">Reference proteome</keyword>
<comment type="caution">
    <text evidence="2">The sequence shown here is derived from an EMBL/GenBank/DDBJ whole genome shotgun (WGS) entry which is preliminary data.</text>
</comment>
<evidence type="ECO:0000259" key="1">
    <source>
        <dbReference type="PROSITE" id="PS51708"/>
    </source>
</evidence>
<dbReference type="RefSeq" id="WP_089199233.1">
    <property type="nucleotide sequence ID" value="NZ_NHRJ02000002.1"/>
</dbReference>
<dbReference type="SMART" id="SM00880">
    <property type="entry name" value="CHAD"/>
    <property type="match status" value="1"/>
</dbReference>
<dbReference type="EMBL" id="NHRJ02000002">
    <property type="protein sequence ID" value="PZE22090.1"/>
    <property type="molecule type" value="Genomic_DNA"/>
</dbReference>
<dbReference type="PANTHER" id="PTHR39339">
    <property type="entry name" value="SLR1444 PROTEIN"/>
    <property type="match status" value="1"/>
</dbReference>
<sequence length="324" mass="38083">MMQPTVEASTSSSMQLTEGWAKELQTLYCNAIKYADAAVSFKHPEDVHQARVHIRKLMSLLKVTGDSVVRDSLLSSLRKAHKLLGRIRDRDVLIASFKQRRRAAVHKERRKLLKAFIRHQKDERKQARSRAKAKLPKLTKKRIAKQWAAFVKHELGGSPQHEQMNNYLLQLERQFDEHRIHYEQSKQGRGMTDAETLEALHKVRLQVKELRYFLKHVDLADSVDIQRKRQYYEQLQESLGRINDRRVWIARWNDIGPRKLEADPAAYRAMVRELEEELTQEIGRLQIERPAIDSHTACYQIRGETDEQKAIGYRSERQNRKMSD</sequence>
<dbReference type="PROSITE" id="PS51708">
    <property type="entry name" value="CHAD"/>
    <property type="match status" value="1"/>
</dbReference>
<name>A0A2W1NEL9_PAEXE</name>
<evidence type="ECO:0000313" key="3">
    <source>
        <dbReference type="Proteomes" id="UP000214746"/>
    </source>
</evidence>
<feature type="domain" description="CHAD" evidence="1">
    <location>
        <begin position="13"/>
        <end position="291"/>
    </location>
</feature>
<dbReference type="InterPro" id="IPR038186">
    <property type="entry name" value="CHAD_dom_sf"/>
</dbReference>
<gene>
    <name evidence="2" type="ORF">CBW46_006785</name>
</gene>
<reference evidence="2" key="1">
    <citation type="submission" date="2018-06" db="EMBL/GenBank/DDBJ databases">
        <title>Paenibacillus xerothermodurans sp. nov. an extremely dry heat resistant spore forming bacterium isolated from the soil of Cape Canaveral, Florida.</title>
        <authorList>
            <person name="Seuylemezian A."/>
            <person name="Kaur N."/>
            <person name="Patil P."/>
            <person name="Patil P."/>
            <person name="Mayilraj S."/>
            <person name="Vaishampayan P."/>
        </authorList>
    </citation>
    <scope>NUCLEOTIDE SEQUENCE [LARGE SCALE GENOMIC DNA]</scope>
    <source>
        <strain evidence="2">ATCC 27380</strain>
    </source>
</reference>
<protein>
    <submittedName>
        <fullName evidence="2">CHAD domain-containing protein</fullName>
    </submittedName>
</protein>
<dbReference type="AlphaFoldDB" id="A0A2W1NEL9"/>
<accession>A0A2W1NEL9</accession>
<proteinExistence type="predicted"/>
<dbReference type="PANTHER" id="PTHR39339:SF1">
    <property type="entry name" value="CHAD DOMAIN-CONTAINING PROTEIN"/>
    <property type="match status" value="1"/>
</dbReference>
<dbReference type="Pfam" id="PF05235">
    <property type="entry name" value="CHAD"/>
    <property type="match status" value="1"/>
</dbReference>
<evidence type="ECO:0000313" key="2">
    <source>
        <dbReference type="EMBL" id="PZE22090.1"/>
    </source>
</evidence>